<dbReference type="EMBL" id="UINC01046219">
    <property type="protein sequence ID" value="SVB53948.1"/>
    <property type="molecule type" value="Genomic_DNA"/>
</dbReference>
<dbReference type="Gene3D" id="3.40.47.10">
    <property type="match status" value="2"/>
</dbReference>
<evidence type="ECO:0000256" key="1">
    <source>
        <dbReference type="ARBA" id="ARBA00008467"/>
    </source>
</evidence>
<dbReference type="Pfam" id="PF00109">
    <property type="entry name" value="ketoacyl-synt"/>
    <property type="match status" value="1"/>
</dbReference>
<proteinExistence type="inferred from homology"/>
<organism evidence="4">
    <name type="scientific">marine metagenome</name>
    <dbReference type="NCBI Taxonomy" id="408172"/>
    <lineage>
        <taxon>unclassified sequences</taxon>
        <taxon>metagenomes</taxon>
        <taxon>ecological metagenomes</taxon>
    </lineage>
</organism>
<dbReference type="FunFam" id="3.40.47.10:FF:000018">
    <property type="entry name" value="3-oxoacyl-[acyl-carrier-protein] synthase 2"/>
    <property type="match status" value="1"/>
</dbReference>
<feature type="domain" description="Ketosynthase family 3 (KS3)" evidence="3">
    <location>
        <begin position="6"/>
        <end position="311"/>
    </location>
</feature>
<gene>
    <name evidence="4" type="ORF">METZ01_LOCUS206802</name>
</gene>
<evidence type="ECO:0000256" key="2">
    <source>
        <dbReference type="ARBA" id="ARBA00022679"/>
    </source>
</evidence>
<dbReference type="SUPFAM" id="SSF53901">
    <property type="entry name" value="Thiolase-like"/>
    <property type="match status" value="2"/>
</dbReference>
<evidence type="ECO:0000259" key="3">
    <source>
        <dbReference type="PROSITE" id="PS52004"/>
    </source>
</evidence>
<dbReference type="InterPro" id="IPR014031">
    <property type="entry name" value="Ketoacyl_synth_C"/>
</dbReference>
<reference evidence="4" key="1">
    <citation type="submission" date="2018-05" db="EMBL/GenBank/DDBJ databases">
        <authorList>
            <person name="Lanie J.A."/>
            <person name="Ng W.-L."/>
            <person name="Kazmierczak K.M."/>
            <person name="Andrzejewski T.M."/>
            <person name="Davidsen T.M."/>
            <person name="Wayne K.J."/>
            <person name="Tettelin H."/>
            <person name="Glass J.I."/>
            <person name="Rusch D."/>
            <person name="Podicherti R."/>
            <person name="Tsui H.-C.T."/>
            <person name="Winkler M.E."/>
        </authorList>
    </citation>
    <scope>NUCLEOTIDE SEQUENCE</scope>
</reference>
<dbReference type="GO" id="GO:0006633">
    <property type="term" value="P:fatty acid biosynthetic process"/>
    <property type="evidence" value="ECO:0007669"/>
    <property type="project" value="InterPro"/>
</dbReference>
<dbReference type="InterPro" id="IPR018201">
    <property type="entry name" value="Ketoacyl_synth_AS"/>
</dbReference>
<dbReference type="GO" id="GO:0005829">
    <property type="term" value="C:cytosol"/>
    <property type="evidence" value="ECO:0007669"/>
    <property type="project" value="TreeGrafter"/>
</dbReference>
<dbReference type="PROSITE" id="PS00606">
    <property type="entry name" value="KS3_1"/>
    <property type="match status" value="1"/>
</dbReference>
<dbReference type="NCBIfam" id="NF005589">
    <property type="entry name" value="PRK07314.1"/>
    <property type="match status" value="1"/>
</dbReference>
<dbReference type="InterPro" id="IPR020841">
    <property type="entry name" value="PKS_Beta-ketoAc_synthase_dom"/>
</dbReference>
<dbReference type="PROSITE" id="PS52004">
    <property type="entry name" value="KS3_2"/>
    <property type="match status" value="1"/>
</dbReference>
<dbReference type="GO" id="GO:0004315">
    <property type="term" value="F:3-oxoacyl-[acyl-carrier-protein] synthase activity"/>
    <property type="evidence" value="ECO:0007669"/>
    <property type="project" value="InterPro"/>
</dbReference>
<dbReference type="Pfam" id="PF02801">
    <property type="entry name" value="Ketoacyl-synt_C"/>
    <property type="match status" value="1"/>
</dbReference>
<protein>
    <recommendedName>
        <fullName evidence="3">Ketosynthase family 3 (KS3) domain-containing protein</fullName>
    </recommendedName>
</protein>
<name>A0A382ETE0_9ZZZZ</name>
<feature type="non-terminal residue" evidence="4">
    <location>
        <position position="311"/>
    </location>
</feature>
<dbReference type="PANTHER" id="PTHR11712">
    <property type="entry name" value="POLYKETIDE SYNTHASE-RELATED"/>
    <property type="match status" value="1"/>
</dbReference>
<sequence length="311" mass="32999">MNKPSKIKAYVTGIGVISPLGEDIKTYWSNLVSGKSGIGQITLCDPSEFPSKIAGEVKTFQPENYIEKKELKRMARFSQMAVAASALAIEHSNLSLTTKEKESTAVIIGNGNGGFPELEYNARLQVTKGEMRISPYFIPMILPNMAAANISRVFGFKGFSSTVVTACAASTQSIGDAAQLINNGLCDVVLAGGCEAGISKLGLGGFSALRALSTNNDNPKKASRPFDLLRDGFVPAEGAGMLILESEKHALKRNANVLCEIIGMGVSSDAYHPVQPDPKGTGAILAMKRAVKNANINIEDIDYINAHGTST</sequence>
<dbReference type="InterPro" id="IPR016039">
    <property type="entry name" value="Thiolase-like"/>
</dbReference>
<keyword evidence="2" id="KW-0808">Transferase</keyword>
<dbReference type="InterPro" id="IPR000794">
    <property type="entry name" value="Beta-ketoacyl_synthase"/>
</dbReference>
<dbReference type="CDD" id="cd00834">
    <property type="entry name" value="KAS_I_II"/>
    <property type="match status" value="1"/>
</dbReference>
<accession>A0A382ETE0</accession>
<evidence type="ECO:0000313" key="4">
    <source>
        <dbReference type="EMBL" id="SVB53948.1"/>
    </source>
</evidence>
<dbReference type="InterPro" id="IPR014030">
    <property type="entry name" value="Ketoacyl_synth_N"/>
</dbReference>
<dbReference type="AlphaFoldDB" id="A0A382ETE0"/>
<dbReference type="PANTHER" id="PTHR11712:SF336">
    <property type="entry name" value="3-OXOACYL-[ACYL-CARRIER-PROTEIN] SYNTHASE, MITOCHONDRIAL"/>
    <property type="match status" value="1"/>
</dbReference>
<comment type="similarity">
    <text evidence="1">Belongs to the thiolase-like superfamily. Beta-ketoacyl-ACP synthases family.</text>
</comment>
<dbReference type="SMART" id="SM00825">
    <property type="entry name" value="PKS_KS"/>
    <property type="match status" value="1"/>
</dbReference>